<dbReference type="Proteomes" id="UP000708208">
    <property type="component" value="Unassembled WGS sequence"/>
</dbReference>
<reference evidence="1" key="1">
    <citation type="submission" date="2021-06" db="EMBL/GenBank/DDBJ databases">
        <authorList>
            <person name="Hodson N. C."/>
            <person name="Mongue J. A."/>
            <person name="Jaron S. K."/>
        </authorList>
    </citation>
    <scope>NUCLEOTIDE SEQUENCE</scope>
</reference>
<accession>A0A8J2LDB5</accession>
<evidence type="ECO:0000313" key="2">
    <source>
        <dbReference type="Proteomes" id="UP000708208"/>
    </source>
</evidence>
<dbReference type="EMBL" id="CAJVCH010569899">
    <property type="protein sequence ID" value="CAG7833492.1"/>
    <property type="molecule type" value="Genomic_DNA"/>
</dbReference>
<gene>
    <name evidence="1" type="ORF">AFUS01_LOCUS43106</name>
</gene>
<keyword evidence="2" id="KW-1185">Reference proteome</keyword>
<name>A0A8J2LDB5_9HEXA</name>
<protein>
    <submittedName>
        <fullName evidence="1">Uncharacterized protein</fullName>
    </submittedName>
</protein>
<comment type="caution">
    <text evidence="1">The sequence shown here is derived from an EMBL/GenBank/DDBJ whole genome shotgun (WGS) entry which is preliminary data.</text>
</comment>
<sequence>AIAILRVVFKIKVIHDYSPLCPSRNDPMDISLFSMNRPWNIR</sequence>
<feature type="non-terminal residue" evidence="1">
    <location>
        <position position="1"/>
    </location>
</feature>
<evidence type="ECO:0000313" key="1">
    <source>
        <dbReference type="EMBL" id="CAG7833492.1"/>
    </source>
</evidence>
<proteinExistence type="predicted"/>
<organism evidence="1 2">
    <name type="scientific">Allacma fusca</name>
    <dbReference type="NCBI Taxonomy" id="39272"/>
    <lineage>
        <taxon>Eukaryota</taxon>
        <taxon>Metazoa</taxon>
        <taxon>Ecdysozoa</taxon>
        <taxon>Arthropoda</taxon>
        <taxon>Hexapoda</taxon>
        <taxon>Collembola</taxon>
        <taxon>Symphypleona</taxon>
        <taxon>Sminthuridae</taxon>
        <taxon>Allacma</taxon>
    </lineage>
</organism>
<dbReference type="AlphaFoldDB" id="A0A8J2LDB5"/>